<evidence type="ECO:0000256" key="14">
    <source>
        <dbReference type="ARBA" id="ARBA00022842"/>
    </source>
</evidence>
<comment type="subcellular location">
    <subcellularLocation>
        <location evidence="1 24">Cell inner membrane</location>
        <topology evidence="1 24">Multi-pass membrane protein</topology>
    </subcellularLocation>
</comment>
<gene>
    <name evidence="25" type="ORF">A9B99_04675</name>
</gene>
<dbReference type="InterPro" id="IPR033718">
    <property type="entry name" value="DAGK_prok"/>
</dbReference>
<dbReference type="OrthoDB" id="9796011at2"/>
<keyword evidence="6" id="KW-0444">Lipid biosynthesis</keyword>
<evidence type="ECO:0000256" key="12">
    <source>
        <dbReference type="ARBA" id="ARBA00022777"/>
    </source>
</evidence>
<dbReference type="InterPro" id="IPR000829">
    <property type="entry name" value="DAGK"/>
</dbReference>
<dbReference type="EC" id="2.7.1.107" evidence="3 24"/>
<comment type="cofactor">
    <cofactor evidence="23">
        <name>Mg(2+)</name>
        <dbReference type="ChEBI" id="CHEBI:18420"/>
    </cofactor>
    <text evidence="23">Mn(2+), Zn(2+), Cd(2+) and Co(2+) support activity to lesser extents.</text>
</comment>
<keyword evidence="8 24" id="KW-0808">Transferase</keyword>
<keyword evidence="11 22" id="KW-0547">Nucleotide-binding</keyword>
<feature type="binding site" evidence="23">
    <location>
        <position position="78"/>
    </location>
    <ligand>
        <name>a divalent metal cation</name>
        <dbReference type="ChEBI" id="CHEBI:60240"/>
    </ligand>
</feature>
<evidence type="ECO:0000256" key="17">
    <source>
        <dbReference type="ARBA" id="ARBA00023136"/>
    </source>
</evidence>
<feature type="active site" description="Proton acceptor" evidence="20">
    <location>
        <position position="71"/>
    </location>
</feature>
<evidence type="ECO:0000256" key="10">
    <source>
        <dbReference type="ARBA" id="ARBA00022723"/>
    </source>
</evidence>
<dbReference type="InterPro" id="IPR036945">
    <property type="entry name" value="DAGK_sf"/>
</dbReference>
<feature type="binding site" evidence="22">
    <location>
        <position position="11"/>
    </location>
    <ligand>
        <name>ATP</name>
        <dbReference type="ChEBI" id="CHEBI:30616"/>
    </ligand>
</feature>
<feature type="binding site" evidence="22">
    <location>
        <position position="30"/>
    </location>
    <ligand>
        <name>ATP</name>
        <dbReference type="ChEBI" id="CHEBI:30616"/>
    </ligand>
</feature>
<evidence type="ECO:0000256" key="3">
    <source>
        <dbReference type="ARBA" id="ARBA00012133"/>
    </source>
</evidence>
<evidence type="ECO:0000256" key="15">
    <source>
        <dbReference type="ARBA" id="ARBA00022989"/>
    </source>
</evidence>
<evidence type="ECO:0000256" key="7">
    <source>
        <dbReference type="ARBA" id="ARBA00022519"/>
    </source>
</evidence>
<sequence>MPIPKKTGLSRLTSSINHSWAGIVNAIFTEDAFRQLVVINIMLLIITFCLDITKTERVLLIMCSFMTLAVELINTAIETVVDRISLEIHPLSKRAKDLGGSAQLVTIVMTVIIWLVVLF</sequence>
<evidence type="ECO:0000256" key="22">
    <source>
        <dbReference type="PIRSR" id="PIRSR600829-3"/>
    </source>
</evidence>
<dbReference type="GO" id="GO:0046872">
    <property type="term" value="F:metal ion binding"/>
    <property type="evidence" value="ECO:0007669"/>
    <property type="project" value="UniProtKB-KW"/>
</dbReference>
<feature type="binding site" evidence="23">
    <location>
        <position position="30"/>
    </location>
    <ligand>
        <name>a divalent metal cation</name>
        <dbReference type="ChEBI" id="CHEBI:60240"/>
    </ligand>
</feature>
<keyword evidence="16 24" id="KW-0443">Lipid metabolism</keyword>
<evidence type="ECO:0000256" key="18">
    <source>
        <dbReference type="ARBA" id="ARBA00023209"/>
    </source>
</evidence>
<dbReference type="PANTHER" id="PTHR34299:SF1">
    <property type="entry name" value="DIACYLGLYCEROL KINASE"/>
    <property type="match status" value="1"/>
</dbReference>
<keyword evidence="12 24" id="KW-0418">Kinase</keyword>
<dbReference type="Proteomes" id="UP000078225">
    <property type="component" value="Unassembled WGS sequence"/>
</dbReference>
<evidence type="ECO:0000256" key="21">
    <source>
        <dbReference type="PIRSR" id="PIRSR600829-2"/>
    </source>
</evidence>
<keyword evidence="14 23" id="KW-0460">Magnesium</keyword>
<evidence type="ECO:0000256" key="4">
    <source>
        <dbReference type="ARBA" id="ARBA00017575"/>
    </source>
</evidence>
<keyword evidence="15 24" id="KW-1133">Transmembrane helix</keyword>
<keyword evidence="13 22" id="KW-0067">ATP-binding</keyword>
<proteinExistence type="inferred from homology"/>
<comment type="catalytic activity">
    <reaction evidence="24">
        <text>a 1,2-diacyl-sn-glycerol + ATP = a 1,2-diacyl-sn-glycero-3-phosphate + ADP + H(+)</text>
        <dbReference type="Rhea" id="RHEA:10272"/>
        <dbReference type="ChEBI" id="CHEBI:15378"/>
        <dbReference type="ChEBI" id="CHEBI:17815"/>
        <dbReference type="ChEBI" id="CHEBI:30616"/>
        <dbReference type="ChEBI" id="CHEBI:58608"/>
        <dbReference type="ChEBI" id="CHEBI:456216"/>
        <dbReference type="EC" id="2.7.1.107"/>
    </reaction>
</comment>
<feature type="transmembrane region" description="Helical" evidence="24">
    <location>
        <begin position="59"/>
        <end position="77"/>
    </location>
</feature>
<evidence type="ECO:0000256" key="6">
    <source>
        <dbReference type="ARBA" id="ARBA00022516"/>
    </source>
</evidence>
<dbReference type="AlphaFoldDB" id="A0A1B7L9H0"/>
<accession>A0A1B7L9H0</accession>
<keyword evidence="17 24" id="KW-0472">Membrane</keyword>
<evidence type="ECO:0000256" key="11">
    <source>
        <dbReference type="ARBA" id="ARBA00022741"/>
    </source>
</evidence>
<comment type="function">
    <text evidence="24">Catalyzes the ATP-dependent phosphorylation of sn-l,2-diacylglycerol (DAG) to phosphatidic acid. Involved in the recycling of diacylglycerol produced as a by-product during membrane-derived oligosaccharide (MDO) biosynthesis.</text>
</comment>
<evidence type="ECO:0000256" key="20">
    <source>
        <dbReference type="PIRSR" id="PIRSR600829-1"/>
    </source>
</evidence>
<dbReference type="Pfam" id="PF01219">
    <property type="entry name" value="DAGK_prokar"/>
    <property type="match status" value="1"/>
</dbReference>
<evidence type="ECO:0000256" key="2">
    <source>
        <dbReference type="ARBA" id="ARBA00005967"/>
    </source>
</evidence>
<dbReference type="Gene3D" id="1.10.287.3610">
    <property type="match status" value="1"/>
</dbReference>
<evidence type="ECO:0000256" key="9">
    <source>
        <dbReference type="ARBA" id="ARBA00022692"/>
    </source>
</evidence>
<feature type="transmembrane region" description="Helical" evidence="24">
    <location>
        <begin position="98"/>
        <end position="117"/>
    </location>
</feature>
<keyword evidence="9 24" id="KW-0812">Transmembrane</keyword>
<evidence type="ECO:0000256" key="8">
    <source>
        <dbReference type="ARBA" id="ARBA00022679"/>
    </source>
</evidence>
<evidence type="ECO:0000256" key="1">
    <source>
        <dbReference type="ARBA" id="ARBA00004429"/>
    </source>
</evidence>
<keyword evidence="7 24" id="KW-0997">Cell inner membrane</keyword>
<evidence type="ECO:0000256" key="13">
    <source>
        <dbReference type="ARBA" id="ARBA00022840"/>
    </source>
</evidence>
<dbReference type="GO" id="GO:0004143">
    <property type="term" value="F:ATP-dependent diacylglycerol kinase activity"/>
    <property type="evidence" value="ECO:0007669"/>
    <property type="project" value="UniProtKB-EC"/>
</dbReference>
<dbReference type="GO" id="GO:0005886">
    <property type="term" value="C:plasma membrane"/>
    <property type="evidence" value="ECO:0007669"/>
    <property type="project" value="UniProtKB-SubCell"/>
</dbReference>
<evidence type="ECO:0000256" key="23">
    <source>
        <dbReference type="PIRSR" id="PIRSR600829-4"/>
    </source>
</evidence>
<feature type="binding site" evidence="21">
    <location>
        <position position="71"/>
    </location>
    <ligand>
        <name>substrate</name>
    </ligand>
</feature>
<evidence type="ECO:0000313" key="25">
    <source>
        <dbReference type="EMBL" id="OAT78992.1"/>
    </source>
</evidence>
<comment type="similarity">
    <text evidence="2 24">Belongs to the bacterial diacylglycerol kinase family.</text>
</comment>
<organism evidence="25 26">
    <name type="scientific">Mangrovibacter phragmitis</name>
    <dbReference type="NCBI Taxonomy" id="1691903"/>
    <lineage>
        <taxon>Bacteria</taxon>
        <taxon>Pseudomonadati</taxon>
        <taxon>Pseudomonadota</taxon>
        <taxon>Gammaproteobacteria</taxon>
        <taxon>Enterobacterales</taxon>
        <taxon>Enterobacteriaceae</taxon>
        <taxon>Mangrovibacter</taxon>
    </lineage>
</organism>
<evidence type="ECO:0000256" key="24">
    <source>
        <dbReference type="RuleBase" id="RU363065"/>
    </source>
</evidence>
<dbReference type="CDD" id="cd14264">
    <property type="entry name" value="DAGK_IM"/>
    <property type="match status" value="1"/>
</dbReference>
<feature type="transmembrane region" description="Helical" evidence="24">
    <location>
        <begin position="36"/>
        <end position="53"/>
    </location>
</feature>
<evidence type="ECO:0000256" key="19">
    <source>
        <dbReference type="ARBA" id="ARBA00023264"/>
    </source>
</evidence>
<dbReference type="GO" id="GO:0006654">
    <property type="term" value="P:phosphatidic acid biosynthetic process"/>
    <property type="evidence" value="ECO:0007669"/>
    <property type="project" value="InterPro"/>
</dbReference>
<dbReference type="PANTHER" id="PTHR34299">
    <property type="entry name" value="DIACYLGLYCEROL KINASE"/>
    <property type="match status" value="1"/>
</dbReference>
<reference evidence="26" key="1">
    <citation type="submission" date="2016-05" db="EMBL/GenBank/DDBJ databases">
        <authorList>
            <person name="Behera P."/>
            <person name="Vaishampayan P."/>
            <person name="Singh N."/>
            <person name="Raina V."/>
            <person name="Suar M."/>
            <person name="Pattnaik A."/>
            <person name="Rastogi G."/>
        </authorList>
    </citation>
    <scope>NUCLEOTIDE SEQUENCE [LARGE SCALE GENOMIC DNA]</scope>
    <source>
        <strain evidence="26">MP23</strain>
    </source>
</reference>
<name>A0A1B7L9H0_9ENTR</name>
<dbReference type="PROSITE" id="PS01069">
    <property type="entry name" value="DAGK_PROKAR"/>
    <property type="match status" value="1"/>
</dbReference>
<dbReference type="EMBL" id="LYRP01000001">
    <property type="protein sequence ID" value="OAT78992.1"/>
    <property type="molecule type" value="Genomic_DNA"/>
</dbReference>
<dbReference type="STRING" id="1691903.A9B99_04675"/>
<keyword evidence="18" id="KW-0594">Phospholipid biosynthesis</keyword>
<keyword evidence="10 23" id="KW-0479">Metal-binding</keyword>
<keyword evidence="5" id="KW-1003">Cell membrane</keyword>
<evidence type="ECO:0000256" key="16">
    <source>
        <dbReference type="ARBA" id="ARBA00023098"/>
    </source>
</evidence>
<protein>
    <recommendedName>
        <fullName evidence="4 24">Diacylglycerol kinase</fullName>
        <ecNumber evidence="3 24">2.7.1.107</ecNumber>
    </recommendedName>
</protein>
<feature type="binding site" evidence="22">
    <location>
        <begin position="96"/>
        <end position="97"/>
    </location>
    <ligand>
        <name>ATP</name>
        <dbReference type="ChEBI" id="CHEBI:30616"/>
    </ligand>
</feature>
<dbReference type="GO" id="GO:0005524">
    <property type="term" value="F:ATP binding"/>
    <property type="evidence" value="ECO:0007669"/>
    <property type="project" value="UniProtKB-KW"/>
</dbReference>
<comment type="caution">
    <text evidence="25">The sequence shown here is derived from an EMBL/GenBank/DDBJ whole genome shotgun (WGS) entry which is preliminary data.</text>
</comment>
<feature type="binding site" evidence="21">
    <location>
        <position position="57"/>
    </location>
    <ligand>
        <name>substrate</name>
    </ligand>
</feature>
<feature type="binding site" evidence="22">
    <location>
        <begin position="87"/>
        <end position="89"/>
    </location>
    <ligand>
        <name>ATP</name>
        <dbReference type="ChEBI" id="CHEBI:30616"/>
    </ligand>
</feature>
<dbReference type="RefSeq" id="WP_064595060.1">
    <property type="nucleotide sequence ID" value="NZ_CP134782.1"/>
</dbReference>
<evidence type="ECO:0000313" key="26">
    <source>
        <dbReference type="Proteomes" id="UP000078225"/>
    </source>
</evidence>
<evidence type="ECO:0000256" key="5">
    <source>
        <dbReference type="ARBA" id="ARBA00022475"/>
    </source>
</evidence>
<feature type="binding site" evidence="21">
    <location>
        <position position="11"/>
    </location>
    <ligand>
        <name>substrate</name>
    </ligand>
</feature>
<keyword evidence="19 24" id="KW-1208">Phospholipid metabolism</keyword>
<feature type="binding site" evidence="22">
    <location>
        <position position="78"/>
    </location>
    <ligand>
        <name>ATP</name>
        <dbReference type="ChEBI" id="CHEBI:30616"/>
    </ligand>
</feature>
<keyword evidence="26" id="KW-1185">Reference proteome</keyword>